<protein>
    <submittedName>
        <fullName evidence="3">Amino acid ABC transporter substrate-binding protein</fullName>
    </submittedName>
</protein>
<name>A0A5C6QCT5_9GAMM</name>
<dbReference type="SUPFAM" id="SSF53850">
    <property type="entry name" value="Periplasmic binding protein-like II"/>
    <property type="match status" value="1"/>
</dbReference>
<dbReference type="EMBL" id="VOLQ01000018">
    <property type="protein sequence ID" value="TWX66457.1"/>
    <property type="molecule type" value="Genomic_DNA"/>
</dbReference>
<feature type="signal peptide" evidence="1">
    <location>
        <begin position="1"/>
        <end position="24"/>
    </location>
</feature>
<evidence type="ECO:0000313" key="4">
    <source>
        <dbReference type="Proteomes" id="UP000321525"/>
    </source>
</evidence>
<accession>A0A5C6QCT5</accession>
<evidence type="ECO:0000313" key="2">
    <source>
        <dbReference type="EMBL" id="TWX61193.1"/>
    </source>
</evidence>
<gene>
    <name evidence="2" type="ORF">ESZ26_05470</name>
    <name evidence="3" type="ORF">ESZ27_10545</name>
</gene>
<comment type="caution">
    <text evidence="3">The sequence shown here is derived from an EMBL/GenBank/DDBJ whole genome shotgun (WGS) entry which is preliminary data.</text>
</comment>
<evidence type="ECO:0000313" key="5">
    <source>
        <dbReference type="Proteomes" id="UP000321917"/>
    </source>
</evidence>
<sequence length="253" mass="28522">MLNNSWCQLLILALLLLLTTRAAGQPVDNNHYLPIVTLKFDPSGSSAWYPYYINSGEKRGIVVDAVAIILATANISGKEIVLPPKRTNLSLKNGLVDFDLINPDWLSKVQQSNDYVFSDPVIPIKEHIIYLAGTALPKNLGEDQQLTDQHIGTVRGYYYHNDNLFNRLDYPSEKELVKALFRKRISFAISGDKPAQYWAKTLSVPIILGPVHSDGYLRIRLRKELKYLLPQINDAIELLKVNGSIESIMNAYI</sequence>
<evidence type="ECO:0000256" key="1">
    <source>
        <dbReference type="SAM" id="SignalP"/>
    </source>
</evidence>
<keyword evidence="4" id="KW-1185">Reference proteome</keyword>
<keyword evidence="1" id="KW-0732">Signal</keyword>
<dbReference type="OrthoDB" id="8454826at2"/>
<organism evidence="3 5">
    <name type="scientific">Colwellia hornerae</name>
    <dbReference type="NCBI Taxonomy" id="89402"/>
    <lineage>
        <taxon>Bacteria</taxon>
        <taxon>Pseudomonadati</taxon>
        <taxon>Pseudomonadota</taxon>
        <taxon>Gammaproteobacteria</taxon>
        <taxon>Alteromonadales</taxon>
        <taxon>Colwelliaceae</taxon>
        <taxon>Colwellia</taxon>
    </lineage>
</organism>
<feature type="chain" id="PRO_5023031199" evidence="1">
    <location>
        <begin position="25"/>
        <end position="253"/>
    </location>
</feature>
<evidence type="ECO:0000313" key="3">
    <source>
        <dbReference type="EMBL" id="TWX66457.1"/>
    </source>
</evidence>
<dbReference type="AlphaFoldDB" id="A0A5C6QCT5"/>
<dbReference type="Proteomes" id="UP000321917">
    <property type="component" value="Unassembled WGS sequence"/>
</dbReference>
<dbReference type="Gene3D" id="3.40.190.10">
    <property type="entry name" value="Periplasmic binding protein-like II"/>
    <property type="match status" value="2"/>
</dbReference>
<reference evidence="3 5" key="1">
    <citation type="submission" date="2019-07" db="EMBL/GenBank/DDBJ databases">
        <title>Genomes of sea-ice associated Colwellia species.</title>
        <authorList>
            <person name="Bowman J.P."/>
        </authorList>
    </citation>
    <scope>NUCLEOTIDE SEQUENCE [LARGE SCALE GENOMIC DNA]</scope>
    <source>
        <strain evidence="2 4">ACAM 607</strain>
        <strain evidence="3 5">IC036</strain>
    </source>
</reference>
<dbReference type="Proteomes" id="UP000321525">
    <property type="component" value="Unassembled WGS sequence"/>
</dbReference>
<dbReference type="RefSeq" id="WP_146798749.1">
    <property type="nucleotide sequence ID" value="NZ_VOLP01000007.1"/>
</dbReference>
<dbReference type="EMBL" id="VOLR01000006">
    <property type="protein sequence ID" value="TWX61193.1"/>
    <property type="molecule type" value="Genomic_DNA"/>
</dbReference>
<proteinExistence type="predicted"/>